<dbReference type="Proteomes" id="UP000540989">
    <property type="component" value="Unassembled WGS sequence"/>
</dbReference>
<dbReference type="RefSeq" id="WP_184220123.1">
    <property type="nucleotide sequence ID" value="NZ_JACHIP010000005.1"/>
</dbReference>
<keyword evidence="3" id="KW-1185">Reference proteome</keyword>
<evidence type="ECO:0000313" key="2">
    <source>
        <dbReference type="EMBL" id="MBB5059160.1"/>
    </source>
</evidence>
<organism evidence="2 3">
    <name type="scientific">Granulicella aggregans</name>
    <dbReference type="NCBI Taxonomy" id="474949"/>
    <lineage>
        <taxon>Bacteria</taxon>
        <taxon>Pseudomonadati</taxon>
        <taxon>Acidobacteriota</taxon>
        <taxon>Terriglobia</taxon>
        <taxon>Terriglobales</taxon>
        <taxon>Acidobacteriaceae</taxon>
        <taxon>Granulicella</taxon>
    </lineage>
</organism>
<reference evidence="2 3" key="1">
    <citation type="submission" date="2020-08" db="EMBL/GenBank/DDBJ databases">
        <title>Genomic Encyclopedia of Type Strains, Phase IV (KMG-V): Genome sequencing to study the core and pangenomes of soil and plant-associated prokaryotes.</title>
        <authorList>
            <person name="Whitman W."/>
        </authorList>
    </citation>
    <scope>NUCLEOTIDE SEQUENCE [LARGE SCALE GENOMIC DNA]</scope>
    <source>
        <strain evidence="2 3">M8UP14</strain>
    </source>
</reference>
<sequence>MRRERLLKWILLAAGMNCLLVDGARGQNSPSQVLKLPDPTPREIDPRLRNHAEDPAAAAAMRRAVAAQNEKRRQLIVWAANELVVLSERAEKAASGPAGDASKAELAANVNKIETLAKNLAIAMKAQ</sequence>
<gene>
    <name evidence="2" type="ORF">HDF16_003883</name>
</gene>
<protein>
    <submittedName>
        <fullName evidence="2">Uncharacterized protein</fullName>
    </submittedName>
</protein>
<name>A0A7W7ZFV2_9BACT</name>
<dbReference type="AlphaFoldDB" id="A0A7W7ZFV2"/>
<accession>A0A7W7ZFV2</accession>
<evidence type="ECO:0000256" key="1">
    <source>
        <dbReference type="SAM" id="MobiDB-lite"/>
    </source>
</evidence>
<comment type="caution">
    <text evidence="2">The sequence shown here is derived from an EMBL/GenBank/DDBJ whole genome shotgun (WGS) entry which is preliminary data.</text>
</comment>
<dbReference type="EMBL" id="JACHIP010000005">
    <property type="protein sequence ID" value="MBB5059160.1"/>
    <property type="molecule type" value="Genomic_DNA"/>
</dbReference>
<proteinExistence type="predicted"/>
<evidence type="ECO:0000313" key="3">
    <source>
        <dbReference type="Proteomes" id="UP000540989"/>
    </source>
</evidence>
<feature type="region of interest" description="Disordered" evidence="1">
    <location>
        <begin position="25"/>
        <end position="48"/>
    </location>
</feature>